<dbReference type="Proteomes" id="UP000182983">
    <property type="component" value="Unassembled WGS sequence"/>
</dbReference>
<keyword evidence="6 8" id="KW-0472">Membrane</keyword>
<evidence type="ECO:0000256" key="6">
    <source>
        <dbReference type="ARBA" id="ARBA00023136"/>
    </source>
</evidence>
<evidence type="ECO:0000256" key="3">
    <source>
        <dbReference type="ARBA" id="ARBA00022475"/>
    </source>
</evidence>
<dbReference type="RefSeq" id="WP_074770070.1">
    <property type="nucleotide sequence ID" value="NZ_FNWO01000015.1"/>
</dbReference>
<proteinExistence type="inferred from homology"/>
<evidence type="ECO:0000313" key="9">
    <source>
        <dbReference type="EMBL" id="SEH58351.1"/>
    </source>
</evidence>
<feature type="transmembrane region" description="Helical" evidence="8">
    <location>
        <begin position="27"/>
        <end position="48"/>
    </location>
</feature>
<accession>A0A1H6J8H6</accession>
<evidence type="ECO:0000256" key="8">
    <source>
        <dbReference type="SAM" id="Phobius"/>
    </source>
</evidence>
<evidence type="ECO:0000256" key="5">
    <source>
        <dbReference type="ARBA" id="ARBA00022989"/>
    </source>
</evidence>
<gene>
    <name evidence="9" type="ORF">SAMN04244559_03042</name>
</gene>
<evidence type="ECO:0000256" key="4">
    <source>
        <dbReference type="ARBA" id="ARBA00022692"/>
    </source>
</evidence>
<name>A0A1H6J8H6_MAGFU</name>
<keyword evidence="10" id="KW-1185">Reference proteome</keyword>
<dbReference type="PANTHER" id="PTHR30558:SF7">
    <property type="entry name" value="TOL-PAL SYSTEM PROTEIN TOLR"/>
    <property type="match status" value="1"/>
</dbReference>
<dbReference type="OrthoDB" id="9798629at2"/>
<sequence length="147" mass="15298">MSGLFPDGGEADPKPLALINTTPLVDVMLVLLIIFLITVPVVTASVPVRLPQQSAVPAASEPNTVTVTVTQSGALFWNETPLADESALLARLSEAARQSPPPLVRLRGDGDAAYAAVARVVTACRAAGLTRLGFLTDPQSPDAATER</sequence>
<dbReference type="EMBL" id="FNWO01000015">
    <property type="protein sequence ID" value="SEH58351.1"/>
    <property type="molecule type" value="Genomic_DNA"/>
</dbReference>
<evidence type="ECO:0000256" key="7">
    <source>
        <dbReference type="RuleBase" id="RU003879"/>
    </source>
</evidence>
<evidence type="ECO:0000256" key="2">
    <source>
        <dbReference type="ARBA" id="ARBA00005811"/>
    </source>
</evidence>
<keyword evidence="5 8" id="KW-1133">Transmembrane helix</keyword>
<dbReference type="InterPro" id="IPR003400">
    <property type="entry name" value="ExbD"/>
</dbReference>
<dbReference type="Gene3D" id="3.30.420.270">
    <property type="match status" value="1"/>
</dbReference>
<dbReference type="AlphaFoldDB" id="A0A1H6J8H6"/>
<organism evidence="9 10">
    <name type="scientific">Magnetospirillum fulvum</name>
    <name type="common">Rhodospirillum fulvum</name>
    <dbReference type="NCBI Taxonomy" id="1082"/>
    <lineage>
        <taxon>Bacteria</taxon>
        <taxon>Pseudomonadati</taxon>
        <taxon>Pseudomonadota</taxon>
        <taxon>Alphaproteobacteria</taxon>
        <taxon>Rhodospirillales</taxon>
        <taxon>Rhodospirillaceae</taxon>
        <taxon>Magnetospirillum</taxon>
    </lineage>
</organism>
<keyword evidence="7" id="KW-0813">Transport</keyword>
<evidence type="ECO:0000256" key="1">
    <source>
        <dbReference type="ARBA" id="ARBA00004162"/>
    </source>
</evidence>
<keyword evidence="4 7" id="KW-0812">Transmembrane</keyword>
<dbReference type="GO" id="GO:0005886">
    <property type="term" value="C:plasma membrane"/>
    <property type="evidence" value="ECO:0007669"/>
    <property type="project" value="UniProtKB-SubCell"/>
</dbReference>
<keyword evidence="7" id="KW-0653">Protein transport</keyword>
<reference evidence="10" key="1">
    <citation type="submission" date="2016-10" db="EMBL/GenBank/DDBJ databases">
        <authorList>
            <person name="Varghese N."/>
            <person name="Submissions S."/>
        </authorList>
    </citation>
    <scope>NUCLEOTIDE SEQUENCE [LARGE SCALE GENOMIC DNA]</scope>
    <source>
        <strain evidence="10">DSM 13234</strain>
    </source>
</reference>
<comment type="similarity">
    <text evidence="2 7">Belongs to the ExbD/TolR family.</text>
</comment>
<keyword evidence="3" id="KW-1003">Cell membrane</keyword>
<dbReference type="GO" id="GO:0022857">
    <property type="term" value="F:transmembrane transporter activity"/>
    <property type="evidence" value="ECO:0007669"/>
    <property type="project" value="InterPro"/>
</dbReference>
<protein>
    <submittedName>
        <fullName evidence="9">Outer membrane transport energization protein ExbD</fullName>
    </submittedName>
</protein>
<comment type="subcellular location">
    <subcellularLocation>
        <location evidence="1">Cell membrane</location>
        <topology evidence="1">Single-pass membrane protein</topology>
    </subcellularLocation>
    <subcellularLocation>
        <location evidence="7">Cell membrane</location>
        <topology evidence="7">Single-pass type II membrane protein</topology>
    </subcellularLocation>
</comment>
<dbReference type="PANTHER" id="PTHR30558">
    <property type="entry name" value="EXBD MEMBRANE COMPONENT OF PMF-DRIVEN MACROMOLECULE IMPORT SYSTEM"/>
    <property type="match status" value="1"/>
</dbReference>
<dbReference type="Pfam" id="PF02472">
    <property type="entry name" value="ExbD"/>
    <property type="match status" value="1"/>
</dbReference>
<evidence type="ECO:0000313" key="10">
    <source>
        <dbReference type="Proteomes" id="UP000182983"/>
    </source>
</evidence>
<dbReference type="GO" id="GO:0015031">
    <property type="term" value="P:protein transport"/>
    <property type="evidence" value="ECO:0007669"/>
    <property type="project" value="UniProtKB-KW"/>
</dbReference>